<gene>
    <name evidence="3" type="ORF">IX84_09810</name>
</gene>
<protein>
    <recommendedName>
        <fullName evidence="2">Tail specific protease domain-containing protein</fullName>
    </recommendedName>
</protein>
<feature type="signal peptide" evidence="1">
    <location>
        <begin position="1"/>
        <end position="16"/>
    </location>
</feature>
<evidence type="ECO:0000259" key="2">
    <source>
        <dbReference type="SMART" id="SM00245"/>
    </source>
</evidence>
<evidence type="ECO:0000313" key="3">
    <source>
        <dbReference type="EMBL" id="KGE88119.1"/>
    </source>
</evidence>
<dbReference type="SMART" id="SM00245">
    <property type="entry name" value="TSPc"/>
    <property type="match status" value="1"/>
</dbReference>
<dbReference type="InterPro" id="IPR028204">
    <property type="entry name" value="Tricorn_C1"/>
</dbReference>
<keyword evidence="1" id="KW-0732">Signal</keyword>
<dbReference type="PANTHER" id="PTHR11261">
    <property type="entry name" value="INTERPHOTORECEPTOR RETINOID-BINDING PROTEIN"/>
    <property type="match status" value="1"/>
</dbReference>
<feature type="chain" id="PRO_5001939986" description="Tail specific protease domain-containing protein" evidence="1">
    <location>
        <begin position="17"/>
        <end position="326"/>
    </location>
</feature>
<dbReference type="GO" id="GO:0008236">
    <property type="term" value="F:serine-type peptidase activity"/>
    <property type="evidence" value="ECO:0007669"/>
    <property type="project" value="InterPro"/>
</dbReference>
<name>A0A098S6N4_9BACT</name>
<comment type="caution">
    <text evidence="3">The sequence shown here is derived from an EMBL/GenBank/DDBJ whole genome shotgun (WGS) entry which is preliminary data.</text>
</comment>
<keyword evidence="4" id="KW-1185">Reference proteome</keyword>
<organism evidence="3 4">
    <name type="scientific">Phaeodactylibacter xiamenensis</name>
    <dbReference type="NCBI Taxonomy" id="1524460"/>
    <lineage>
        <taxon>Bacteria</taxon>
        <taxon>Pseudomonadati</taxon>
        <taxon>Bacteroidota</taxon>
        <taxon>Saprospiria</taxon>
        <taxon>Saprospirales</taxon>
        <taxon>Haliscomenobacteraceae</taxon>
        <taxon>Phaeodactylibacter</taxon>
    </lineage>
</organism>
<dbReference type="Proteomes" id="UP000029736">
    <property type="component" value="Unassembled WGS sequence"/>
</dbReference>
<proteinExistence type="predicted"/>
<accession>A0A098S6N4</accession>
<dbReference type="OrthoDB" id="9815657at2"/>
<dbReference type="SUPFAM" id="SSF52096">
    <property type="entry name" value="ClpP/crotonase"/>
    <property type="match status" value="1"/>
</dbReference>
<feature type="domain" description="Tail specific protease" evidence="2">
    <location>
        <begin position="109"/>
        <end position="307"/>
    </location>
</feature>
<sequence length="326" mass="36917">MSKKTFLILLLVSVWAGCLKPDIESSSTGVFQSFWTEMDRHYAYFDYKGTDWDAIHTQYAPQAAQADEEALGDLLCTIIQDLEDGHVNLYTPAGICGYPFWERGPSDPPDLERISLTAAVDFSTVLYGGYLQQQPELGYIWIKNFSSEIGEYAAIGEALDYFSGSRGLIIDLRGNGGGSDRNSELVARHFATKETLYRRFRYRNGPNHDDFTPWIEDNIAPLGNTYTKPVLLLTNRSCFSSTEDFILAMKRFDHVQTVGDTTGGGSGNPIFRELPNGWIYRFSHWQMQTADRRFFEGIGLPPDYYQPSSAEDNTDRILERSIELLN</sequence>
<dbReference type="GO" id="GO:0006508">
    <property type="term" value="P:proteolysis"/>
    <property type="evidence" value="ECO:0007669"/>
    <property type="project" value="InterPro"/>
</dbReference>
<dbReference type="Pfam" id="PF03572">
    <property type="entry name" value="Peptidase_S41"/>
    <property type="match status" value="1"/>
</dbReference>
<dbReference type="AlphaFoldDB" id="A0A098S6N4"/>
<dbReference type="RefSeq" id="WP_044219298.1">
    <property type="nucleotide sequence ID" value="NZ_JBKAGJ010000028.1"/>
</dbReference>
<dbReference type="PROSITE" id="PS51257">
    <property type="entry name" value="PROKAR_LIPOPROTEIN"/>
    <property type="match status" value="1"/>
</dbReference>
<dbReference type="InterPro" id="IPR005151">
    <property type="entry name" value="Tail-specific_protease"/>
</dbReference>
<dbReference type="CDD" id="cd07563">
    <property type="entry name" value="Peptidase_S41_IRBP"/>
    <property type="match status" value="1"/>
</dbReference>
<dbReference type="Gene3D" id="3.30.750.44">
    <property type="match status" value="1"/>
</dbReference>
<evidence type="ECO:0000256" key="1">
    <source>
        <dbReference type="SAM" id="SignalP"/>
    </source>
</evidence>
<dbReference type="STRING" id="1524460.IX84_09810"/>
<evidence type="ECO:0000313" key="4">
    <source>
        <dbReference type="Proteomes" id="UP000029736"/>
    </source>
</evidence>
<dbReference type="EMBL" id="JPOS01000020">
    <property type="protein sequence ID" value="KGE88119.1"/>
    <property type="molecule type" value="Genomic_DNA"/>
</dbReference>
<reference evidence="3 4" key="1">
    <citation type="journal article" date="2014" name="Int. J. Syst. Evol. Microbiol.">
        <title>Phaeodactylibacter xiamenensis gen. nov., sp. nov., a member of the family Saprospiraceae isolated from the marine alga Phaeodactylum tricornutum.</title>
        <authorList>
            <person name="Chen Z.Jr."/>
            <person name="Lei X."/>
            <person name="Lai Q."/>
            <person name="Li Y."/>
            <person name="Zhang B."/>
            <person name="Zhang J."/>
            <person name="Zhang H."/>
            <person name="Yang L."/>
            <person name="Zheng W."/>
            <person name="Tian Y."/>
            <person name="Yu Z."/>
            <person name="Xu H.Jr."/>
            <person name="Zheng T."/>
        </authorList>
    </citation>
    <scope>NUCLEOTIDE SEQUENCE [LARGE SCALE GENOMIC DNA]</scope>
    <source>
        <strain evidence="3 4">KD52</strain>
    </source>
</reference>
<dbReference type="Gene3D" id="3.90.226.10">
    <property type="entry name" value="2-enoyl-CoA Hydratase, Chain A, domain 1"/>
    <property type="match status" value="1"/>
</dbReference>
<dbReference type="Pfam" id="PF14684">
    <property type="entry name" value="Tricorn_C1"/>
    <property type="match status" value="1"/>
</dbReference>
<dbReference type="InterPro" id="IPR029045">
    <property type="entry name" value="ClpP/crotonase-like_dom_sf"/>
</dbReference>
<dbReference type="PANTHER" id="PTHR11261:SF3">
    <property type="entry name" value="RETINOL-BINDING PROTEIN 3"/>
    <property type="match status" value="1"/>
</dbReference>